<dbReference type="STRING" id="456900.A0A151I6L1"/>
<feature type="region of interest" description="Disordered" evidence="1">
    <location>
        <begin position="1"/>
        <end position="41"/>
    </location>
</feature>
<dbReference type="EMBL" id="KQ978470">
    <property type="protein sequence ID" value="KYM93740.1"/>
    <property type="molecule type" value="Genomic_DNA"/>
</dbReference>
<keyword evidence="3" id="KW-1185">Reference proteome</keyword>
<evidence type="ECO:0000313" key="2">
    <source>
        <dbReference type="EMBL" id="KYM93740.1"/>
    </source>
</evidence>
<evidence type="ECO:0000256" key="1">
    <source>
        <dbReference type="SAM" id="MobiDB-lite"/>
    </source>
</evidence>
<dbReference type="Proteomes" id="UP000078542">
    <property type="component" value="Unassembled WGS sequence"/>
</dbReference>
<dbReference type="AlphaFoldDB" id="A0A151I6L1"/>
<gene>
    <name evidence="2" type="ORF">ALC62_15665</name>
</gene>
<feature type="compositionally biased region" description="Low complexity" evidence="1">
    <location>
        <begin position="18"/>
        <end position="32"/>
    </location>
</feature>
<reference evidence="2 3" key="1">
    <citation type="submission" date="2016-03" db="EMBL/GenBank/DDBJ databases">
        <title>Cyphomyrmex costatus WGS genome.</title>
        <authorList>
            <person name="Nygaard S."/>
            <person name="Hu H."/>
            <person name="Boomsma J."/>
            <person name="Zhang G."/>
        </authorList>
    </citation>
    <scope>NUCLEOTIDE SEQUENCE [LARGE SCALE GENOMIC DNA]</scope>
    <source>
        <strain evidence="2">MS0001</strain>
        <tissue evidence="2">Whole body</tissue>
    </source>
</reference>
<sequence length="171" mass="19179">MDTAEDQDLENPGGGSIANGANGTNGTNGANGQHQTPEGSLVKRCTESIEIERKMLLAFSPNVEISGVMPRCGVSKTWIIGHLVRYYQYIDAKNERRRGSKIDKAKSSRYDQHDREVHYSAHSLRNDYRSLNDADFIENNRNADSGQHYNVCVEQATLGEKVCFYLFNDAF</sequence>
<organism evidence="2 3">
    <name type="scientific">Cyphomyrmex costatus</name>
    <dbReference type="NCBI Taxonomy" id="456900"/>
    <lineage>
        <taxon>Eukaryota</taxon>
        <taxon>Metazoa</taxon>
        <taxon>Ecdysozoa</taxon>
        <taxon>Arthropoda</taxon>
        <taxon>Hexapoda</taxon>
        <taxon>Insecta</taxon>
        <taxon>Pterygota</taxon>
        <taxon>Neoptera</taxon>
        <taxon>Endopterygota</taxon>
        <taxon>Hymenoptera</taxon>
        <taxon>Apocrita</taxon>
        <taxon>Aculeata</taxon>
        <taxon>Formicoidea</taxon>
        <taxon>Formicidae</taxon>
        <taxon>Myrmicinae</taxon>
        <taxon>Cyphomyrmex</taxon>
    </lineage>
</organism>
<protein>
    <submittedName>
        <fullName evidence="2">Uncharacterized protein</fullName>
    </submittedName>
</protein>
<evidence type="ECO:0000313" key="3">
    <source>
        <dbReference type="Proteomes" id="UP000078542"/>
    </source>
</evidence>
<name>A0A151I6L1_9HYME</name>
<proteinExistence type="predicted"/>
<accession>A0A151I6L1</accession>